<dbReference type="Proteomes" id="UP000037326">
    <property type="component" value="Unassembled WGS sequence"/>
</dbReference>
<dbReference type="PROSITE" id="PS50043">
    <property type="entry name" value="HTH_LUXR_2"/>
    <property type="match status" value="1"/>
</dbReference>
<dbReference type="CDD" id="cd17535">
    <property type="entry name" value="REC_NarL-like"/>
    <property type="match status" value="1"/>
</dbReference>
<keyword evidence="3" id="KW-0902">Two-component regulatory system</keyword>
<proteinExistence type="predicted"/>
<organism evidence="10 11">
    <name type="scientific">Lysinibacillus xylanilyticus</name>
    <dbReference type="NCBI Taxonomy" id="582475"/>
    <lineage>
        <taxon>Bacteria</taxon>
        <taxon>Bacillati</taxon>
        <taxon>Bacillota</taxon>
        <taxon>Bacilli</taxon>
        <taxon>Bacillales</taxon>
        <taxon>Bacillaceae</taxon>
        <taxon>Lysinibacillus</taxon>
    </lineage>
</organism>
<evidence type="ECO:0000256" key="4">
    <source>
        <dbReference type="ARBA" id="ARBA00023015"/>
    </source>
</evidence>
<evidence type="ECO:0000259" key="8">
    <source>
        <dbReference type="PROSITE" id="PS50043"/>
    </source>
</evidence>
<dbReference type="SUPFAM" id="SSF52172">
    <property type="entry name" value="CheY-like"/>
    <property type="match status" value="1"/>
</dbReference>
<evidence type="ECO:0000259" key="9">
    <source>
        <dbReference type="PROSITE" id="PS50110"/>
    </source>
</evidence>
<feature type="modified residue" description="4-aspartylphosphate" evidence="7">
    <location>
        <position position="53"/>
    </location>
</feature>
<dbReference type="GO" id="GO:0003677">
    <property type="term" value="F:DNA binding"/>
    <property type="evidence" value="ECO:0007669"/>
    <property type="project" value="UniProtKB-KW"/>
</dbReference>
<dbReference type="PROSITE" id="PS50110">
    <property type="entry name" value="RESPONSE_REGULATORY"/>
    <property type="match status" value="1"/>
</dbReference>
<evidence type="ECO:0000313" key="11">
    <source>
        <dbReference type="Proteomes" id="UP000037326"/>
    </source>
</evidence>
<gene>
    <name evidence="10" type="ORF">ACZ11_17855</name>
</gene>
<evidence type="ECO:0000256" key="1">
    <source>
        <dbReference type="ARBA" id="ARBA00004496"/>
    </source>
</evidence>
<dbReference type="PRINTS" id="PR00038">
    <property type="entry name" value="HTHLUXR"/>
</dbReference>
<dbReference type="InterPro" id="IPR001789">
    <property type="entry name" value="Sig_transdc_resp-reg_receiver"/>
</dbReference>
<dbReference type="Gene3D" id="3.40.50.2300">
    <property type="match status" value="1"/>
</dbReference>
<evidence type="ECO:0008006" key="12">
    <source>
        <dbReference type="Google" id="ProtNLM"/>
    </source>
</evidence>
<dbReference type="Pfam" id="PF00196">
    <property type="entry name" value="GerE"/>
    <property type="match status" value="1"/>
</dbReference>
<dbReference type="GO" id="GO:0006355">
    <property type="term" value="P:regulation of DNA-templated transcription"/>
    <property type="evidence" value="ECO:0007669"/>
    <property type="project" value="InterPro"/>
</dbReference>
<evidence type="ECO:0000313" key="10">
    <source>
        <dbReference type="EMBL" id="KMY28994.1"/>
    </source>
</evidence>
<dbReference type="GeneID" id="96600088"/>
<dbReference type="InterPro" id="IPR058245">
    <property type="entry name" value="NreC/VraR/RcsB-like_REC"/>
</dbReference>
<dbReference type="RefSeq" id="WP_049667898.1">
    <property type="nucleotide sequence ID" value="NZ_JBIVOC010000025.1"/>
</dbReference>
<keyword evidence="2 7" id="KW-0597">Phosphoprotein</keyword>
<evidence type="ECO:0000256" key="6">
    <source>
        <dbReference type="ARBA" id="ARBA00023163"/>
    </source>
</evidence>
<evidence type="ECO:0000256" key="5">
    <source>
        <dbReference type="ARBA" id="ARBA00023125"/>
    </source>
</evidence>
<dbReference type="GO" id="GO:0005737">
    <property type="term" value="C:cytoplasm"/>
    <property type="evidence" value="ECO:0007669"/>
    <property type="project" value="UniProtKB-SubCell"/>
</dbReference>
<protein>
    <recommendedName>
        <fullName evidence="12">DNA-binding response regulator</fullName>
    </recommendedName>
</protein>
<feature type="domain" description="HTH luxR-type" evidence="8">
    <location>
        <begin position="149"/>
        <end position="205"/>
    </location>
</feature>
<dbReference type="Pfam" id="PF00072">
    <property type="entry name" value="Response_reg"/>
    <property type="match status" value="1"/>
</dbReference>
<evidence type="ECO:0000256" key="3">
    <source>
        <dbReference type="ARBA" id="ARBA00023012"/>
    </source>
</evidence>
<keyword evidence="4" id="KW-0805">Transcription regulation</keyword>
<dbReference type="AlphaFoldDB" id="A0A0K9F344"/>
<dbReference type="Gene3D" id="1.10.10.10">
    <property type="entry name" value="Winged helix-like DNA-binding domain superfamily/Winged helix DNA-binding domain"/>
    <property type="match status" value="1"/>
</dbReference>
<dbReference type="GO" id="GO:0000160">
    <property type="term" value="P:phosphorelay signal transduction system"/>
    <property type="evidence" value="ECO:0007669"/>
    <property type="project" value="UniProtKB-KW"/>
</dbReference>
<dbReference type="SUPFAM" id="SSF46894">
    <property type="entry name" value="C-terminal effector domain of the bipartite response regulators"/>
    <property type="match status" value="1"/>
</dbReference>
<dbReference type="InterPro" id="IPR016032">
    <property type="entry name" value="Sig_transdc_resp-reg_C-effctor"/>
</dbReference>
<dbReference type="SMART" id="SM00421">
    <property type="entry name" value="HTH_LUXR"/>
    <property type="match status" value="1"/>
</dbReference>
<dbReference type="PATRIC" id="fig|582475.4.peg.2617"/>
<dbReference type="PANTHER" id="PTHR43214">
    <property type="entry name" value="TWO-COMPONENT RESPONSE REGULATOR"/>
    <property type="match status" value="1"/>
</dbReference>
<dbReference type="InterPro" id="IPR039420">
    <property type="entry name" value="WalR-like"/>
</dbReference>
<dbReference type="EMBL" id="LFXJ01000010">
    <property type="protein sequence ID" value="KMY28994.1"/>
    <property type="molecule type" value="Genomic_DNA"/>
</dbReference>
<sequence length="207" mass="23766">MIKLLILDDHPVVLEGTRTLLKDIDEIEIEISSNITDIMPKVQDHFFDIYLLDIHMPQKNGVLLAEEIKQIDPEARIILYTGCNITDYYHLLLNYKIDGIVDKTASRDQLLRVIYSALNEELTVPNDFISYVKRFMDQDNNIFIGGINEKEIKILRLMSLGYTNKAIAAELDVTQRTVEKYIAKILSKLDVDSRIAATIKAKELKLI</sequence>
<comment type="caution">
    <text evidence="10">The sequence shown here is derived from an EMBL/GenBank/DDBJ whole genome shotgun (WGS) entry which is preliminary data.</text>
</comment>
<dbReference type="SMART" id="SM00448">
    <property type="entry name" value="REC"/>
    <property type="match status" value="1"/>
</dbReference>
<dbReference type="PANTHER" id="PTHR43214:SF1">
    <property type="entry name" value="TRANSCRIPTIONAL REGULATORY PROTEIN COMA"/>
    <property type="match status" value="1"/>
</dbReference>
<dbReference type="CDD" id="cd06170">
    <property type="entry name" value="LuxR_C_like"/>
    <property type="match status" value="1"/>
</dbReference>
<reference evidence="11" key="1">
    <citation type="submission" date="2015-07" db="EMBL/GenBank/DDBJ databases">
        <authorList>
            <consortium name="Consortium for Microbial Forensics and Genomics (microFORGE)"/>
            <person name="Knight B.M."/>
            <person name="Roberts D.P."/>
            <person name="Lin D."/>
            <person name="Hari K."/>
            <person name="Fletcher J."/>
            <person name="Melcher U."/>
            <person name="Blagden T."/>
            <person name="Winegar R.A."/>
        </authorList>
    </citation>
    <scope>NUCLEOTIDE SEQUENCE [LARGE SCALE GENOMIC DNA]</scope>
    <source>
        <strain evidence="11">DSM 23493</strain>
    </source>
</reference>
<dbReference type="InterPro" id="IPR011006">
    <property type="entry name" value="CheY-like_superfamily"/>
</dbReference>
<feature type="domain" description="Response regulatory" evidence="9">
    <location>
        <begin position="3"/>
        <end position="118"/>
    </location>
</feature>
<dbReference type="InterPro" id="IPR036388">
    <property type="entry name" value="WH-like_DNA-bd_sf"/>
</dbReference>
<comment type="subcellular location">
    <subcellularLocation>
        <location evidence="1">Cytoplasm</location>
    </subcellularLocation>
</comment>
<keyword evidence="6" id="KW-0804">Transcription</keyword>
<name>A0A0K9F344_9BACI</name>
<evidence type="ECO:0000256" key="7">
    <source>
        <dbReference type="PROSITE-ProRule" id="PRU00169"/>
    </source>
</evidence>
<keyword evidence="5" id="KW-0238">DNA-binding</keyword>
<accession>A0A0K9F344</accession>
<evidence type="ECO:0000256" key="2">
    <source>
        <dbReference type="ARBA" id="ARBA00022553"/>
    </source>
</evidence>
<dbReference type="OrthoDB" id="118459at2"/>
<dbReference type="InterPro" id="IPR000792">
    <property type="entry name" value="Tscrpt_reg_LuxR_C"/>
</dbReference>